<gene>
    <name evidence="1" type="ORF">SHEWBE_2875</name>
</gene>
<dbReference type="KEGG" id="sbk:SHEWBE_2875"/>
<organism evidence="1 2">
    <name type="scientific">Shewanella benthica</name>
    <dbReference type="NCBI Taxonomy" id="43661"/>
    <lineage>
        <taxon>Bacteria</taxon>
        <taxon>Pseudomonadati</taxon>
        <taxon>Pseudomonadota</taxon>
        <taxon>Gammaproteobacteria</taxon>
        <taxon>Alteromonadales</taxon>
        <taxon>Shewanellaceae</taxon>
        <taxon>Shewanella</taxon>
    </lineage>
</organism>
<dbReference type="AlphaFoldDB" id="A0A330M3Z5"/>
<evidence type="ECO:0000313" key="2">
    <source>
        <dbReference type="Proteomes" id="UP000250123"/>
    </source>
</evidence>
<protein>
    <submittedName>
        <fullName evidence="1">Uncharacterized protein</fullName>
    </submittedName>
</protein>
<evidence type="ECO:0000313" key="1">
    <source>
        <dbReference type="EMBL" id="SQH76838.1"/>
    </source>
</evidence>
<proteinExistence type="predicted"/>
<reference evidence="2" key="1">
    <citation type="submission" date="2018-06" db="EMBL/GenBank/DDBJ databases">
        <authorList>
            <person name="Cea G.-C."/>
            <person name="William W."/>
        </authorList>
    </citation>
    <scope>NUCLEOTIDE SEQUENCE [LARGE SCALE GENOMIC DNA]</scope>
    <source>
        <strain evidence="2">DB21MT-2</strain>
    </source>
</reference>
<accession>A0A330M3Z5</accession>
<sequence length="47" mass="4982">MLYAPCFLQNLVGHDIGLLSVGCAYKHLTPTGHGIKARQMPPGSGCQ</sequence>
<name>A0A330M3Z5_9GAMM</name>
<dbReference type="EMBL" id="LS483452">
    <property type="protein sequence ID" value="SQH76838.1"/>
    <property type="molecule type" value="Genomic_DNA"/>
</dbReference>
<dbReference type="Proteomes" id="UP000250123">
    <property type="component" value="Chromosome SHEWBE"/>
</dbReference>